<evidence type="ECO:0000256" key="3">
    <source>
        <dbReference type="ARBA" id="ARBA00022490"/>
    </source>
</evidence>
<keyword evidence="3" id="KW-0963">Cytoplasm</keyword>
<keyword evidence="6" id="KW-0133">Cell shape</keyword>
<protein>
    <recommendedName>
        <fullName evidence="12">UDP-N-acetylglucosamine 1-carboxyvinyltransferase</fullName>
        <ecNumber evidence="11">2.5.1.7</ecNumber>
    </recommendedName>
    <alternativeName>
        <fullName evidence="13">Enoylpyruvate transferase</fullName>
    </alternativeName>
    <alternativeName>
        <fullName evidence="14">UDP-N-acetylglucosamine enolpyruvyl transferase</fullName>
    </alternativeName>
</protein>
<evidence type="ECO:0000256" key="13">
    <source>
        <dbReference type="ARBA" id="ARBA00042443"/>
    </source>
</evidence>
<dbReference type="InterPro" id="IPR013792">
    <property type="entry name" value="RNA3'P_cycl/enolpyr_Trfase_a/b"/>
</dbReference>
<evidence type="ECO:0000256" key="4">
    <source>
        <dbReference type="ARBA" id="ARBA00022618"/>
    </source>
</evidence>
<evidence type="ECO:0000256" key="2">
    <source>
        <dbReference type="ARBA" id="ARBA00004752"/>
    </source>
</evidence>
<proteinExistence type="inferred from homology"/>
<evidence type="ECO:0000256" key="12">
    <source>
        <dbReference type="ARBA" id="ARBA00039754"/>
    </source>
</evidence>
<dbReference type="GO" id="GO:0008360">
    <property type="term" value="P:regulation of cell shape"/>
    <property type="evidence" value="ECO:0007669"/>
    <property type="project" value="UniProtKB-KW"/>
</dbReference>
<evidence type="ECO:0000256" key="6">
    <source>
        <dbReference type="ARBA" id="ARBA00022960"/>
    </source>
</evidence>
<evidence type="ECO:0000256" key="10">
    <source>
        <dbReference type="ARBA" id="ARBA00038367"/>
    </source>
</evidence>
<dbReference type="InterPro" id="IPR036968">
    <property type="entry name" value="Enolpyruvate_Tfrase_sf"/>
</dbReference>
<comment type="similarity">
    <text evidence="10">Belongs to the EPSP synthase family. MurA subfamily.</text>
</comment>
<evidence type="ECO:0000259" key="16">
    <source>
        <dbReference type="Pfam" id="PF00275"/>
    </source>
</evidence>
<keyword evidence="8" id="KW-0131">Cell cycle</keyword>
<comment type="pathway">
    <text evidence="2">Cell wall biogenesis; peptidoglycan biosynthesis.</text>
</comment>
<evidence type="ECO:0000256" key="8">
    <source>
        <dbReference type="ARBA" id="ARBA00023306"/>
    </source>
</evidence>
<evidence type="ECO:0000256" key="14">
    <source>
        <dbReference type="ARBA" id="ARBA00042842"/>
    </source>
</evidence>
<evidence type="ECO:0000256" key="15">
    <source>
        <dbReference type="ARBA" id="ARBA00047527"/>
    </source>
</evidence>
<keyword evidence="4" id="KW-0132">Cell division</keyword>
<comment type="catalytic activity">
    <reaction evidence="15">
        <text>phosphoenolpyruvate + UDP-N-acetyl-alpha-D-glucosamine = UDP-N-acetyl-3-O-(1-carboxyvinyl)-alpha-D-glucosamine + phosphate</text>
        <dbReference type="Rhea" id="RHEA:18681"/>
        <dbReference type="ChEBI" id="CHEBI:43474"/>
        <dbReference type="ChEBI" id="CHEBI:57705"/>
        <dbReference type="ChEBI" id="CHEBI:58702"/>
        <dbReference type="ChEBI" id="CHEBI:68483"/>
        <dbReference type="EC" id="2.5.1.7"/>
    </reaction>
</comment>
<keyword evidence="7" id="KW-0573">Peptidoglycan synthesis</keyword>
<dbReference type="Pfam" id="PF00275">
    <property type="entry name" value="EPSP_synthase"/>
    <property type="match status" value="1"/>
</dbReference>
<dbReference type="GO" id="GO:0008760">
    <property type="term" value="F:UDP-N-acetylglucosamine 1-carboxyvinyltransferase activity"/>
    <property type="evidence" value="ECO:0007669"/>
    <property type="project" value="UniProtKB-EC"/>
</dbReference>
<gene>
    <name evidence="17" type="ORF">US67_C0010G0017</name>
</gene>
<dbReference type="PANTHER" id="PTHR43783:SF1">
    <property type="entry name" value="UDP-N-ACETYLGLUCOSAMINE 1-CARBOXYVINYLTRANSFERASE"/>
    <property type="match status" value="1"/>
</dbReference>
<evidence type="ECO:0000256" key="11">
    <source>
        <dbReference type="ARBA" id="ARBA00039108"/>
    </source>
</evidence>
<evidence type="ECO:0000256" key="5">
    <source>
        <dbReference type="ARBA" id="ARBA00022679"/>
    </source>
</evidence>
<evidence type="ECO:0000313" key="18">
    <source>
        <dbReference type="Proteomes" id="UP000034366"/>
    </source>
</evidence>
<sequence>MDIKIKGGQRLSGTVIPSGSKNSAVAIIPATIMFEVPVTLNNVPDITDVNKLVDILKKLGGKILWNKEKREMVIDNTSLSFEKVSKEDWSAMRGTSLLWGPMLARFGKVEFGGLPGGCTLGFRTLAPHYKAFQDLGVAVEEDSKGIVMNASKAKAGSIWLREMSPTATENAIMFALTLDGNTQIHGAASEPQVQDLCLFLNQAGAGISGVGSSIINVEGGKNFRKVSYTLFSDHYEIATFLAMGAITGGKVEVLNSQPELFKHINYIFSRFGVEIKYEGNTAIVEAGQKIRIVPEEETRNFLSVKAQPWPSLPVDLLPMFVPISLKAESGVTLFHNWMYDAGLFWTSELTKLGANVIMCDPHRIITVAGGNLRGSVLEAPYIIRAVVAMVMAAMIAEGESVILNADALYRGHPHFSENLQKLGAKIEEVK</sequence>
<dbReference type="NCBIfam" id="NF006873">
    <property type="entry name" value="PRK09369.1"/>
    <property type="match status" value="1"/>
</dbReference>
<dbReference type="GO" id="GO:0005737">
    <property type="term" value="C:cytoplasm"/>
    <property type="evidence" value="ECO:0007669"/>
    <property type="project" value="UniProtKB-SubCell"/>
</dbReference>
<name>A0A0G0I3X4_9BACT</name>
<dbReference type="PATRIC" id="fig|1618592.3.peg.238"/>
<accession>A0A0G0I3X4</accession>
<comment type="caution">
    <text evidence="17">The sequence shown here is derived from an EMBL/GenBank/DDBJ whole genome shotgun (WGS) entry which is preliminary data.</text>
</comment>
<reference evidence="17 18" key="1">
    <citation type="journal article" date="2015" name="Nature">
        <title>rRNA introns, odd ribosomes, and small enigmatic genomes across a large radiation of phyla.</title>
        <authorList>
            <person name="Brown C.T."/>
            <person name="Hug L.A."/>
            <person name="Thomas B.C."/>
            <person name="Sharon I."/>
            <person name="Castelle C.J."/>
            <person name="Singh A."/>
            <person name="Wilkins M.J."/>
            <person name="Williams K.H."/>
            <person name="Banfield J.F."/>
        </authorList>
    </citation>
    <scope>NUCLEOTIDE SEQUENCE [LARGE SCALE GENOMIC DNA]</scope>
</reference>
<dbReference type="EC" id="2.5.1.7" evidence="11"/>
<dbReference type="SUPFAM" id="SSF55205">
    <property type="entry name" value="EPT/RTPC-like"/>
    <property type="match status" value="1"/>
</dbReference>
<comment type="subcellular location">
    <subcellularLocation>
        <location evidence="1">Cytoplasm</location>
    </subcellularLocation>
</comment>
<evidence type="ECO:0000313" key="17">
    <source>
        <dbReference type="EMBL" id="KKQ50043.1"/>
    </source>
</evidence>
<feature type="domain" description="Enolpyruvate transferase" evidence="16">
    <location>
        <begin position="6"/>
        <end position="419"/>
    </location>
</feature>
<dbReference type="InterPro" id="IPR050068">
    <property type="entry name" value="MurA_subfamily"/>
</dbReference>
<evidence type="ECO:0000256" key="9">
    <source>
        <dbReference type="ARBA" id="ARBA00023316"/>
    </source>
</evidence>
<keyword evidence="5 17" id="KW-0808">Transferase</keyword>
<dbReference type="Gene3D" id="3.65.10.10">
    <property type="entry name" value="Enolpyruvate transferase domain"/>
    <property type="match status" value="2"/>
</dbReference>
<dbReference type="GO" id="GO:0009252">
    <property type="term" value="P:peptidoglycan biosynthetic process"/>
    <property type="evidence" value="ECO:0007669"/>
    <property type="project" value="UniProtKB-KW"/>
</dbReference>
<dbReference type="GO" id="GO:0051301">
    <property type="term" value="P:cell division"/>
    <property type="evidence" value="ECO:0007669"/>
    <property type="project" value="UniProtKB-KW"/>
</dbReference>
<dbReference type="EMBL" id="LBTW01000010">
    <property type="protein sequence ID" value="KKQ50043.1"/>
    <property type="molecule type" value="Genomic_DNA"/>
</dbReference>
<evidence type="ECO:0000256" key="1">
    <source>
        <dbReference type="ARBA" id="ARBA00004496"/>
    </source>
</evidence>
<dbReference type="Proteomes" id="UP000034366">
    <property type="component" value="Unassembled WGS sequence"/>
</dbReference>
<dbReference type="PANTHER" id="PTHR43783">
    <property type="entry name" value="UDP-N-ACETYLGLUCOSAMINE 1-CARBOXYVINYLTRANSFERASE"/>
    <property type="match status" value="1"/>
</dbReference>
<organism evidence="17 18">
    <name type="scientific">Candidatus Woesebacteria bacterium GW2011_GWD1_38_10</name>
    <dbReference type="NCBI Taxonomy" id="1618592"/>
    <lineage>
        <taxon>Bacteria</taxon>
        <taxon>Candidatus Woeseibacteriota</taxon>
    </lineage>
</organism>
<dbReference type="InterPro" id="IPR001986">
    <property type="entry name" value="Enolpyruvate_Tfrase_dom"/>
</dbReference>
<evidence type="ECO:0000256" key="7">
    <source>
        <dbReference type="ARBA" id="ARBA00022984"/>
    </source>
</evidence>
<dbReference type="GO" id="GO:0071555">
    <property type="term" value="P:cell wall organization"/>
    <property type="evidence" value="ECO:0007669"/>
    <property type="project" value="UniProtKB-KW"/>
</dbReference>
<keyword evidence="9" id="KW-0961">Cell wall biogenesis/degradation</keyword>
<dbReference type="AlphaFoldDB" id="A0A0G0I3X4"/>